<evidence type="ECO:0000313" key="2">
    <source>
        <dbReference type="Proteomes" id="UP000285378"/>
    </source>
</evidence>
<dbReference type="EMBL" id="MOBX01000003">
    <property type="protein sequence ID" value="RON85362.1"/>
    <property type="molecule type" value="Genomic_DNA"/>
</dbReference>
<reference evidence="1 2" key="1">
    <citation type="submission" date="2016-10" db="EMBL/GenBank/DDBJ databases">
        <title>Comparative genome analysis of multiple Pseudomonas spp. focuses on biocontrol and plant growth promoting traits.</title>
        <authorList>
            <person name="Tao X.-Y."/>
            <person name="Taylor C.G."/>
        </authorList>
    </citation>
    <scope>NUCLEOTIDE SEQUENCE [LARGE SCALE GENOMIC DNA]</scope>
    <source>
        <strain evidence="1 2">28B5</strain>
    </source>
</reference>
<organism evidence="1 2">
    <name type="scientific">Pseudomonas fluorescens</name>
    <dbReference type="NCBI Taxonomy" id="294"/>
    <lineage>
        <taxon>Bacteria</taxon>
        <taxon>Pseudomonadati</taxon>
        <taxon>Pseudomonadota</taxon>
        <taxon>Gammaproteobacteria</taxon>
        <taxon>Pseudomonadales</taxon>
        <taxon>Pseudomonadaceae</taxon>
        <taxon>Pseudomonas</taxon>
    </lineage>
</organism>
<dbReference type="AlphaFoldDB" id="A0A423ML85"/>
<name>A0A423ML85_PSEFL</name>
<protein>
    <submittedName>
        <fullName evidence="1">Uncharacterized protein</fullName>
    </submittedName>
</protein>
<sequence>MQFTDTVKAYGETFVFLVSPCSYQTNFTSFFTLRSDADKHIKILIKLFGGQCIQRTAGEQINGIIIQFNFFAWITLSIQALQSLSEESLQHLRITYRVPVDIESLRTIHIIPSKEMAFIMKLPHTRVLIKRLTNRVYA</sequence>
<accession>A0A423ML85</accession>
<evidence type="ECO:0000313" key="1">
    <source>
        <dbReference type="EMBL" id="RON85362.1"/>
    </source>
</evidence>
<dbReference type="Proteomes" id="UP000285378">
    <property type="component" value="Unassembled WGS sequence"/>
</dbReference>
<proteinExistence type="predicted"/>
<gene>
    <name evidence="1" type="ORF">BK670_05535</name>
</gene>
<comment type="caution">
    <text evidence="1">The sequence shown here is derived from an EMBL/GenBank/DDBJ whole genome shotgun (WGS) entry which is preliminary data.</text>
</comment>